<evidence type="ECO:0000259" key="1">
    <source>
        <dbReference type="Pfam" id="PF13476"/>
    </source>
</evidence>
<dbReference type="InterPro" id="IPR027417">
    <property type="entry name" value="P-loop_NTPase"/>
</dbReference>
<comment type="caution">
    <text evidence="2">The sequence shown here is derived from an EMBL/GenBank/DDBJ whole genome shotgun (WGS) entry which is preliminary data.</text>
</comment>
<dbReference type="PANTHER" id="PTHR32114:SF2">
    <property type="entry name" value="ABC TRANSPORTER ABCH.3"/>
    <property type="match status" value="1"/>
</dbReference>
<name>A0A0F9JC32_9ZZZZ</name>
<sequence>MRPIRLSLQAFGPFATTEVVDFRSALETGLFGIYGQTGAGKSTLFSAMSFALFGLPTKTDQEPRSLRSDHAAPDLPTEVEFVFELGAKAYLIRRRPVQERPKARGEGTTEDAAEASLFDVTGIPIDTLGPSQSGRVIAEKKVSVVGQQVEALLGYGADQFRQIVLLPQGKFETFLAAKT</sequence>
<dbReference type="GO" id="GO:0006302">
    <property type="term" value="P:double-strand break repair"/>
    <property type="evidence" value="ECO:0007669"/>
    <property type="project" value="InterPro"/>
</dbReference>
<dbReference type="Pfam" id="PF13476">
    <property type="entry name" value="AAA_23"/>
    <property type="match status" value="1"/>
</dbReference>
<protein>
    <recommendedName>
        <fullName evidence="1">Rad50/SbcC-type AAA domain-containing protein</fullName>
    </recommendedName>
</protein>
<accession>A0A0F9JC32</accession>
<proteinExistence type="predicted"/>
<dbReference type="EMBL" id="LAZR01016692">
    <property type="protein sequence ID" value="KKM03391.1"/>
    <property type="molecule type" value="Genomic_DNA"/>
</dbReference>
<evidence type="ECO:0000313" key="2">
    <source>
        <dbReference type="EMBL" id="KKM03391.1"/>
    </source>
</evidence>
<dbReference type="InterPro" id="IPR038729">
    <property type="entry name" value="Rad50/SbcC_AAA"/>
</dbReference>
<organism evidence="2">
    <name type="scientific">marine sediment metagenome</name>
    <dbReference type="NCBI Taxonomy" id="412755"/>
    <lineage>
        <taxon>unclassified sequences</taxon>
        <taxon>metagenomes</taxon>
        <taxon>ecological metagenomes</taxon>
    </lineage>
</organism>
<feature type="domain" description="Rad50/SbcC-type AAA" evidence="1">
    <location>
        <begin position="5"/>
        <end position="175"/>
    </location>
</feature>
<dbReference type="PANTHER" id="PTHR32114">
    <property type="entry name" value="ABC TRANSPORTER ABCH.3"/>
    <property type="match status" value="1"/>
</dbReference>
<gene>
    <name evidence="2" type="ORF">LCGC14_1774880</name>
</gene>
<dbReference type="AlphaFoldDB" id="A0A0F9JC32"/>
<dbReference type="GO" id="GO:0016887">
    <property type="term" value="F:ATP hydrolysis activity"/>
    <property type="evidence" value="ECO:0007669"/>
    <property type="project" value="InterPro"/>
</dbReference>
<dbReference type="SUPFAM" id="SSF52540">
    <property type="entry name" value="P-loop containing nucleoside triphosphate hydrolases"/>
    <property type="match status" value="1"/>
</dbReference>
<feature type="non-terminal residue" evidence="2">
    <location>
        <position position="179"/>
    </location>
</feature>
<dbReference type="Gene3D" id="3.40.50.300">
    <property type="entry name" value="P-loop containing nucleotide triphosphate hydrolases"/>
    <property type="match status" value="1"/>
</dbReference>
<reference evidence="2" key="1">
    <citation type="journal article" date="2015" name="Nature">
        <title>Complex archaea that bridge the gap between prokaryotes and eukaryotes.</title>
        <authorList>
            <person name="Spang A."/>
            <person name="Saw J.H."/>
            <person name="Jorgensen S.L."/>
            <person name="Zaremba-Niedzwiedzka K."/>
            <person name="Martijn J."/>
            <person name="Lind A.E."/>
            <person name="van Eijk R."/>
            <person name="Schleper C."/>
            <person name="Guy L."/>
            <person name="Ettema T.J."/>
        </authorList>
    </citation>
    <scope>NUCLEOTIDE SEQUENCE</scope>
</reference>